<evidence type="ECO:0000313" key="2">
    <source>
        <dbReference type="EMBL" id="KAJ5384711.1"/>
    </source>
</evidence>
<dbReference type="Proteomes" id="UP001147752">
    <property type="component" value="Unassembled WGS sequence"/>
</dbReference>
<feature type="region of interest" description="Disordered" evidence="1">
    <location>
        <begin position="49"/>
        <end position="87"/>
    </location>
</feature>
<sequence>MDFRLAQKLTRELQLVLGEDPPKPTETSPRTKSASDTLEAAFEWGRVRRSAAPSPELLPGDRSQKVHTRTGNFEFDTGEFHSGEGGGASAINRLANKLGRCRVGGNLVKRAT</sequence>
<protein>
    <submittedName>
        <fullName evidence="2">Uncharacterized protein</fullName>
    </submittedName>
</protein>
<reference evidence="2" key="1">
    <citation type="submission" date="2022-12" db="EMBL/GenBank/DDBJ databases">
        <authorList>
            <person name="Petersen C."/>
        </authorList>
    </citation>
    <scope>NUCLEOTIDE SEQUENCE</scope>
    <source>
        <strain evidence="2">IBT 3081</strain>
    </source>
</reference>
<dbReference type="GeneID" id="81459535"/>
<evidence type="ECO:0000313" key="3">
    <source>
        <dbReference type="Proteomes" id="UP001147752"/>
    </source>
</evidence>
<dbReference type="OrthoDB" id="4303406at2759"/>
<gene>
    <name evidence="2" type="ORF">N7517_002622</name>
</gene>
<proteinExistence type="predicted"/>
<evidence type="ECO:0000256" key="1">
    <source>
        <dbReference type="SAM" id="MobiDB-lite"/>
    </source>
</evidence>
<name>A0A9W9SUF6_9EURO</name>
<comment type="caution">
    <text evidence="2">The sequence shown here is derived from an EMBL/GenBank/DDBJ whole genome shotgun (WGS) entry which is preliminary data.</text>
</comment>
<accession>A0A9W9SUF6</accession>
<dbReference type="AlphaFoldDB" id="A0A9W9SUF6"/>
<reference evidence="2" key="2">
    <citation type="journal article" date="2023" name="IMA Fungus">
        <title>Comparative genomic study of the Penicillium genus elucidates a diverse pangenome and 15 lateral gene transfer events.</title>
        <authorList>
            <person name="Petersen C."/>
            <person name="Sorensen T."/>
            <person name="Nielsen M.R."/>
            <person name="Sondergaard T.E."/>
            <person name="Sorensen J.L."/>
            <person name="Fitzpatrick D.A."/>
            <person name="Frisvad J.C."/>
            <person name="Nielsen K.L."/>
        </authorList>
    </citation>
    <scope>NUCLEOTIDE SEQUENCE</scope>
    <source>
        <strain evidence="2">IBT 3081</strain>
    </source>
</reference>
<dbReference type="RefSeq" id="XP_056584487.1">
    <property type="nucleotide sequence ID" value="XM_056720352.1"/>
</dbReference>
<dbReference type="EMBL" id="JAPZBT010000001">
    <property type="protein sequence ID" value="KAJ5384711.1"/>
    <property type="molecule type" value="Genomic_DNA"/>
</dbReference>
<keyword evidence="3" id="KW-1185">Reference proteome</keyword>
<organism evidence="2 3">
    <name type="scientific">Penicillium concentricum</name>
    <dbReference type="NCBI Taxonomy" id="293559"/>
    <lineage>
        <taxon>Eukaryota</taxon>
        <taxon>Fungi</taxon>
        <taxon>Dikarya</taxon>
        <taxon>Ascomycota</taxon>
        <taxon>Pezizomycotina</taxon>
        <taxon>Eurotiomycetes</taxon>
        <taxon>Eurotiomycetidae</taxon>
        <taxon>Eurotiales</taxon>
        <taxon>Aspergillaceae</taxon>
        <taxon>Penicillium</taxon>
    </lineage>
</organism>